<keyword evidence="1" id="KW-0472">Membrane</keyword>
<dbReference type="AlphaFoldDB" id="A0A0N5CIW4"/>
<sequence length="124" mass="13893">MAVDESYLIGHRIKLYDGQSLDFRCICHDWPPSKYMLANHEIFLRTYRDWLANISSSSILGVLSNLTTIGGLSGVPPVDYDTYFSITAISGVPPVDYDTYFSITAIIFCLGCQISLFIKISLQI</sequence>
<keyword evidence="2" id="KW-1185">Reference proteome</keyword>
<name>A0A0N5CIW4_STREA</name>
<feature type="transmembrane region" description="Helical" evidence="1">
    <location>
        <begin position="100"/>
        <end position="118"/>
    </location>
</feature>
<proteinExistence type="predicted"/>
<dbReference type="WBParaSite" id="SPAL_0001776900.1">
    <property type="protein sequence ID" value="SPAL_0001776900.1"/>
    <property type="gene ID" value="SPAL_0001776900"/>
</dbReference>
<dbReference type="Proteomes" id="UP000046392">
    <property type="component" value="Unplaced"/>
</dbReference>
<keyword evidence="1" id="KW-1133">Transmembrane helix</keyword>
<evidence type="ECO:0000313" key="2">
    <source>
        <dbReference type="Proteomes" id="UP000046392"/>
    </source>
</evidence>
<reference evidence="3" key="1">
    <citation type="submission" date="2017-02" db="UniProtKB">
        <authorList>
            <consortium name="WormBaseParasite"/>
        </authorList>
    </citation>
    <scope>IDENTIFICATION</scope>
</reference>
<keyword evidence="1" id="KW-0812">Transmembrane</keyword>
<protein>
    <submittedName>
        <fullName evidence="3">PLAT domain-containing protein</fullName>
    </submittedName>
</protein>
<evidence type="ECO:0000313" key="3">
    <source>
        <dbReference type="WBParaSite" id="SPAL_0001776900.1"/>
    </source>
</evidence>
<evidence type="ECO:0000256" key="1">
    <source>
        <dbReference type="SAM" id="Phobius"/>
    </source>
</evidence>
<accession>A0A0N5CIW4</accession>
<organism evidence="2 3">
    <name type="scientific">Strongyloides papillosus</name>
    <name type="common">Intestinal threadworm</name>
    <dbReference type="NCBI Taxonomy" id="174720"/>
    <lineage>
        <taxon>Eukaryota</taxon>
        <taxon>Metazoa</taxon>
        <taxon>Ecdysozoa</taxon>
        <taxon>Nematoda</taxon>
        <taxon>Chromadorea</taxon>
        <taxon>Rhabditida</taxon>
        <taxon>Tylenchina</taxon>
        <taxon>Panagrolaimomorpha</taxon>
        <taxon>Strongyloidoidea</taxon>
        <taxon>Strongyloididae</taxon>
        <taxon>Strongyloides</taxon>
    </lineage>
</organism>